<evidence type="ECO:0000313" key="4">
    <source>
        <dbReference type="Proteomes" id="UP001242010"/>
    </source>
</evidence>
<reference evidence="4" key="1">
    <citation type="journal article" date="2023" name="Int. J. Syst. Evol. Microbiol.">
        <title>Mesoterricola silvestris gen. nov., sp. nov., Mesoterricola sediminis sp. nov., Geothrix oryzae sp. nov., Geothrix edaphica sp. nov., Geothrix rubra sp. nov., and Geothrix limicola sp. nov., six novel members of Acidobacteriota isolated from soils.</title>
        <authorList>
            <person name="Itoh H."/>
            <person name="Sugisawa Y."/>
            <person name="Mise K."/>
            <person name="Xu Z."/>
            <person name="Kuniyasu M."/>
            <person name="Ushijima N."/>
            <person name="Kawano K."/>
            <person name="Kobayashi E."/>
            <person name="Shiratori Y."/>
            <person name="Masuda Y."/>
            <person name="Senoo K."/>
        </authorList>
    </citation>
    <scope>NUCLEOTIDE SEQUENCE [LARGE SCALE GENOMIC DNA]</scope>
    <source>
        <strain evidence="4">Red222</strain>
    </source>
</reference>
<dbReference type="InterPro" id="IPR050708">
    <property type="entry name" value="T6SS_VgrG/RHS"/>
</dbReference>
<dbReference type="InterPro" id="IPR013783">
    <property type="entry name" value="Ig-like_fold"/>
</dbReference>
<dbReference type="EMBL" id="AP027079">
    <property type="protein sequence ID" value="BDU68649.1"/>
    <property type="molecule type" value="Genomic_DNA"/>
</dbReference>
<feature type="compositionally biased region" description="Polar residues" evidence="1">
    <location>
        <begin position="492"/>
        <end position="502"/>
    </location>
</feature>
<name>A0ABN6UV55_9BACT</name>
<dbReference type="SMART" id="SM00089">
    <property type="entry name" value="PKD"/>
    <property type="match status" value="3"/>
</dbReference>
<dbReference type="Gene3D" id="2.60.40.10">
    <property type="entry name" value="Immunoglobulins"/>
    <property type="match status" value="1"/>
</dbReference>
<dbReference type="Pfam" id="PF18911">
    <property type="entry name" value="PKD_4"/>
    <property type="match status" value="1"/>
</dbReference>
<feature type="region of interest" description="Disordered" evidence="1">
    <location>
        <begin position="491"/>
        <end position="510"/>
    </location>
</feature>
<dbReference type="PANTHER" id="PTHR32305:SF15">
    <property type="entry name" value="PROTEIN RHSA-RELATED"/>
    <property type="match status" value="1"/>
</dbReference>
<organism evidence="3 4">
    <name type="scientific">Geothrix oryzae</name>
    <dbReference type="NCBI Taxonomy" id="2927975"/>
    <lineage>
        <taxon>Bacteria</taxon>
        <taxon>Pseudomonadati</taxon>
        <taxon>Acidobacteriota</taxon>
        <taxon>Holophagae</taxon>
        <taxon>Holophagales</taxon>
        <taxon>Holophagaceae</taxon>
        <taxon>Geothrix</taxon>
    </lineage>
</organism>
<evidence type="ECO:0000259" key="2">
    <source>
        <dbReference type="PROSITE" id="PS50093"/>
    </source>
</evidence>
<accession>A0ABN6UV55</accession>
<dbReference type="InterPro" id="IPR035986">
    <property type="entry name" value="PKD_dom_sf"/>
</dbReference>
<dbReference type="InterPro" id="IPR000601">
    <property type="entry name" value="PKD_dom"/>
</dbReference>
<protein>
    <recommendedName>
        <fullName evidence="2">PKD domain-containing protein</fullName>
    </recommendedName>
</protein>
<dbReference type="PANTHER" id="PTHR32305">
    <property type="match status" value="1"/>
</dbReference>
<dbReference type="InterPro" id="IPR022385">
    <property type="entry name" value="Rhs_assc_core"/>
</dbReference>
<gene>
    <name evidence="3" type="ORF">GETHOR_07500</name>
</gene>
<feature type="compositionally biased region" description="Polar residues" evidence="1">
    <location>
        <begin position="1877"/>
        <end position="1887"/>
    </location>
</feature>
<dbReference type="Gene3D" id="2.180.10.10">
    <property type="entry name" value="RHS repeat-associated core"/>
    <property type="match status" value="2"/>
</dbReference>
<dbReference type="Proteomes" id="UP001242010">
    <property type="component" value="Chromosome"/>
</dbReference>
<evidence type="ECO:0000256" key="1">
    <source>
        <dbReference type="SAM" id="MobiDB-lite"/>
    </source>
</evidence>
<dbReference type="PROSITE" id="PS50093">
    <property type="entry name" value="PKD"/>
    <property type="match status" value="1"/>
</dbReference>
<feature type="region of interest" description="Disordered" evidence="1">
    <location>
        <begin position="1866"/>
        <end position="1887"/>
    </location>
</feature>
<dbReference type="InterPro" id="IPR022409">
    <property type="entry name" value="PKD/Chitinase_dom"/>
</dbReference>
<sequence>MVFHRRYEAGRMPGLADLQSRMLERGVNPVPPRTPPPGYLLDDPGSLQVTGALPSSDGTKFLVAFSYLATIERYDKNTQETIVSTRALAPGYAIIDGPNTIWTQRGNGVVPFGHALTHFSNRWGDHITVDESETTVEPDFQVLTTIVIQDQVAPGNTLTLSVTPSGLPVTHRKSGTDARSGLPYDYPADLRSTGQMEVTNSFGLPKATLLGACASKQRFVPKPAITCPGYDPQAAPEPEYTWDHGFVPLTITHTAEDQSVQKLGFDWGEGLWPTGNLKQIDYPNGLRESFQYDSAIHLSALSFSECDGAWMGFRHVRGTYAQEEELGAFVSRSVARISRQDTVGSTPGECYQILRVRPWWDGTPLGQTRTLWTCKEYESSTAILHYPVAQPDSGSPYRAVRLTHPSYREDLNLSGPQGYLFATAAVLYEENLTGTGLSALRPSDLGSSPFQVIVYDGFDLRSWANPSGSLANGLPVNAVPLRTTIHTKDLPTRTTVAGNPNTPGARDEYGPVITDEYTDVPSQSLPTPDGAAVPIWSNVLPSMESSQPTWRRGEIQRSFDGSRMTLQVKSDRKSLTLDSAQTHTARFASANSTLPVAPPAIRVGQADFGTTTYDYDDFGRVVRQQGDRAGFSAVEVRSYVPGLPLILDLRKEPLSGPGGPYLPNPDRPEVVAGKVHTWLDTHVQAGPSTVVDKIDGRVESFTYEAQLGRETSHTDVLGITTRTDYDAWGRKWRVTRQQKGVVGSVTTESTYDANGRWKEESVTADGKTVRSRTEWDAFGRTVKVITFDAAGSRVGEQALEYDGFGQRTAQSPNLKPTQQSWGMERWAYDDRGRMTDHWDAQGRLLQHTVQQPAWTSISGLAAVWTSTQDDRGHVRSEGVDLLGQKRALVDQAGQLSEYFYDQDGHLLQTLQGAGAARQQRSYAYNPMGWLISRTEPEEGTTVYSKFTMSGTPLVSEQYGREGSTVRNTFTTTLDGHNQPSSVVAAGPEGSVVRRFGYDSASRLPVLLSETQDLPDIWGTPQTMIEAYGYDDLFRLNWKSVSDGQQSFIVSQTLNALGQATSLTYPEGGGRPASTVTVDYDDQNRPRSVRADGNLRGMMVYDQIAGTAVTHTLILGNGATTLSTLDKDELALTQHAVPGGVVESSAITWSAGGLMLSRGNDVFSYDELQRLSASRVVGVHGERVDQWFGYDSFGNRIQSNFDYAEGESGSLQPSELRAWRADSMVGNDLPGTLVALSQGSPAMAAAMGTYDTGRQYDALGRLSQVFAYPGTANALASWLYDPSGRVVKENGTSYLLEASGLRFKRMRADGSLDYTVYGFGREPLAQFSVPSPVSPPKYLSATASGRIRHPAAGATILQPSAAITVAPGSSVAFAGETTFGTACSWDFGDHSRAVGARTSHVFTQAGSYTVTFRARAAGYRASADSVVVRVLARPSITRLTASPASILPGEGALLSWKSSGATQLSIDQGVGVVVGKGHLKVFPRVTTTYTLTATNAAGSVTAQVTVAVNAPAPPSIAEFSATASTIALGQSSTLTWSVANATSLTLDGIGPVVGNSLVVSPTATTTYVLRATNGVGSVSASITVVVEVGLPVIEEFYADPQEVLPGGLTTLRWSVSQADGLEINGMPVTGNSLEQSPAVTTTYTLTARNLVGAVTATVTVMARAPGALVWKRSIVYGFGQELSEDSSGVGTMFIQSDQVGSPSVMTDASGTIVGRSKNLPFGERMVGWGKTALRRFTNHEEDPDSEAIYMQAREYLPVYGKFAQVDPVYDQTKDDPESWNLYNYVTNNPVTKTDPDGRIAEVPEMDASSSRISQSAWGFGDSGGIGLWHAETDNMKVAADNARLLGGSTQPIAGTSEGTAASVAKAKETEAPTAKTAQTIKYDNPNDSSNVSTKSADIIKGLMKEAGATEVVVTDTVRTTQEQASIMYKNASANLDAQKKLYGIDGNAVLTVYSNLLAAKKTETEIITGMKAKIDEIKLANPGAFKHTGDASVRNVIDISPTRITPSTAAEKFKAAVKGSSKIDKYFLPPNDPAIHIEIIQ</sequence>
<dbReference type="NCBIfam" id="TIGR03696">
    <property type="entry name" value="Rhs_assc_core"/>
    <property type="match status" value="1"/>
</dbReference>
<dbReference type="SUPFAM" id="SSF49299">
    <property type="entry name" value="PKD domain"/>
    <property type="match status" value="1"/>
</dbReference>
<dbReference type="InterPro" id="IPR006530">
    <property type="entry name" value="YD"/>
</dbReference>
<keyword evidence="4" id="KW-1185">Reference proteome</keyword>
<dbReference type="NCBIfam" id="TIGR01643">
    <property type="entry name" value="YD_repeat_2x"/>
    <property type="match status" value="1"/>
</dbReference>
<proteinExistence type="predicted"/>
<feature type="domain" description="PKD" evidence="2">
    <location>
        <begin position="1384"/>
        <end position="1434"/>
    </location>
</feature>
<dbReference type="CDD" id="cd00146">
    <property type="entry name" value="PKD"/>
    <property type="match status" value="1"/>
</dbReference>
<evidence type="ECO:0000313" key="3">
    <source>
        <dbReference type="EMBL" id="BDU68649.1"/>
    </source>
</evidence>
<dbReference type="Gene3D" id="3.90.930.1">
    <property type="match status" value="1"/>
</dbReference>